<keyword evidence="5" id="KW-0597">Phosphoprotein</keyword>
<dbReference type="OrthoDB" id="3399at2759"/>
<dbReference type="GO" id="GO:0005829">
    <property type="term" value="C:cytosol"/>
    <property type="evidence" value="ECO:0007669"/>
    <property type="project" value="TreeGrafter"/>
</dbReference>
<dbReference type="InterPro" id="IPR011009">
    <property type="entry name" value="Kinase-like_dom_sf"/>
</dbReference>
<evidence type="ECO:0000256" key="2">
    <source>
        <dbReference type="ARBA" id="ARBA00010630"/>
    </source>
</evidence>
<proteinExistence type="inferred from homology"/>
<dbReference type="GO" id="GO:0005634">
    <property type="term" value="C:nucleus"/>
    <property type="evidence" value="ECO:0007669"/>
    <property type="project" value="UniProtKB-SubCell"/>
</dbReference>
<dbReference type="Gene3D" id="3.30.200.20">
    <property type="entry name" value="Phosphorylase Kinase, domain 1"/>
    <property type="match status" value="1"/>
</dbReference>
<evidence type="ECO:0000256" key="19">
    <source>
        <dbReference type="ARBA" id="ARBA00081359"/>
    </source>
</evidence>
<evidence type="ECO:0000259" key="21">
    <source>
        <dbReference type="PROSITE" id="PS50011"/>
    </source>
</evidence>
<comment type="function">
    <text evidence="15">Component of the EKC/KEOPS complex that is required for the formation of a threonylcarbamoyl group on adenosine at position 37 (t(6)A37) in tRNAs that read codons beginning with adenine. The complex is probably involved in the transfer of the threonylcarbamoyl moiety of threonylcarbamoyl-AMP (TC-AMP) to the N6 group of A37. TP53RK has ATPase activity in the context of the EKC/KEOPS complex and likely plays a supporting role to the catalytic subunit OSGEP. Atypical protein kinase that phosphorylates 'Ser-15' of p53/TP53 protein and may therefore participate in its activation.</text>
</comment>
<dbReference type="KEGG" id="bbel:109482037"/>
<feature type="compositionally biased region" description="Low complexity" evidence="20">
    <location>
        <begin position="15"/>
        <end position="25"/>
    </location>
</feature>
<keyword evidence="12" id="KW-0539">Nucleus</keyword>
<evidence type="ECO:0000256" key="20">
    <source>
        <dbReference type="SAM" id="MobiDB-lite"/>
    </source>
</evidence>
<reference evidence="23" key="1">
    <citation type="submission" date="2025-08" db="UniProtKB">
        <authorList>
            <consortium name="RefSeq"/>
        </authorList>
    </citation>
    <scope>IDENTIFICATION</scope>
    <source>
        <tissue evidence="23">Gonad</tissue>
    </source>
</reference>
<dbReference type="FunFam" id="3.30.200.20:FF:000201">
    <property type="entry name" value="TP53-regulating kinase isoform X1"/>
    <property type="match status" value="1"/>
</dbReference>
<keyword evidence="7" id="KW-0819">tRNA processing</keyword>
<organism evidence="22 23">
    <name type="scientific">Branchiostoma belcheri</name>
    <name type="common">Amphioxus</name>
    <dbReference type="NCBI Taxonomy" id="7741"/>
    <lineage>
        <taxon>Eukaryota</taxon>
        <taxon>Metazoa</taxon>
        <taxon>Chordata</taxon>
        <taxon>Cephalochordata</taxon>
        <taxon>Leptocardii</taxon>
        <taxon>Amphioxiformes</taxon>
        <taxon>Branchiostomatidae</taxon>
        <taxon>Branchiostoma</taxon>
    </lineage>
</organism>
<dbReference type="RefSeq" id="XP_019640248.1">
    <property type="nucleotide sequence ID" value="XM_019784689.1"/>
</dbReference>
<name>A0A6P4ZTQ7_BRABE</name>
<evidence type="ECO:0000256" key="9">
    <source>
        <dbReference type="ARBA" id="ARBA00022777"/>
    </source>
</evidence>
<keyword evidence="10" id="KW-0378">Hydrolase</keyword>
<dbReference type="InterPro" id="IPR022495">
    <property type="entry name" value="Bud32"/>
</dbReference>
<dbReference type="InterPro" id="IPR008266">
    <property type="entry name" value="Tyr_kinase_AS"/>
</dbReference>
<evidence type="ECO:0000256" key="18">
    <source>
        <dbReference type="ARBA" id="ARBA00080585"/>
    </source>
</evidence>
<keyword evidence="6" id="KW-0808">Transferase</keyword>
<evidence type="ECO:0000256" key="10">
    <source>
        <dbReference type="ARBA" id="ARBA00022801"/>
    </source>
</evidence>
<dbReference type="GO" id="GO:0016787">
    <property type="term" value="F:hydrolase activity"/>
    <property type="evidence" value="ECO:0007669"/>
    <property type="project" value="UniProtKB-KW"/>
</dbReference>
<dbReference type="PANTHER" id="PTHR12209:SF0">
    <property type="entry name" value="EKC_KEOPS COMPLEX SUBUNIT TP53RK"/>
    <property type="match status" value="1"/>
</dbReference>
<feature type="region of interest" description="Disordered" evidence="20">
    <location>
        <begin position="1"/>
        <end position="64"/>
    </location>
</feature>
<evidence type="ECO:0000256" key="12">
    <source>
        <dbReference type="ARBA" id="ARBA00023242"/>
    </source>
</evidence>
<feature type="domain" description="Protein kinase" evidence="21">
    <location>
        <begin position="61"/>
        <end position="285"/>
    </location>
</feature>
<dbReference type="PROSITE" id="PS50011">
    <property type="entry name" value="PROTEIN_KINASE_DOM"/>
    <property type="match status" value="1"/>
</dbReference>
<evidence type="ECO:0000256" key="17">
    <source>
        <dbReference type="ARBA" id="ARBA00079584"/>
    </source>
</evidence>
<keyword evidence="9" id="KW-0418">Kinase</keyword>
<evidence type="ECO:0000256" key="4">
    <source>
        <dbReference type="ARBA" id="ARBA00022527"/>
    </source>
</evidence>
<dbReference type="PANTHER" id="PTHR12209">
    <property type="entry name" value="NON-SPECIFIC SERINE/THREONINE PROTEIN KINASE"/>
    <property type="match status" value="1"/>
</dbReference>
<protein>
    <recommendedName>
        <fullName evidence="3">non-specific serine/threonine protein kinase</fullName>
        <ecNumber evidence="3">2.7.11.1</ecNumber>
    </recommendedName>
    <alternativeName>
        <fullName evidence="17">Nori-2</fullName>
    </alternativeName>
    <alternativeName>
        <fullName evidence="18">TP53-regulating kinase</fullName>
    </alternativeName>
    <alternativeName>
        <fullName evidence="19">p53-related protein kinase</fullName>
    </alternativeName>
</protein>
<evidence type="ECO:0000256" key="8">
    <source>
        <dbReference type="ARBA" id="ARBA00022741"/>
    </source>
</evidence>
<evidence type="ECO:0000313" key="22">
    <source>
        <dbReference type="Proteomes" id="UP000515135"/>
    </source>
</evidence>
<dbReference type="Pfam" id="PF00069">
    <property type="entry name" value="Pkinase"/>
    <property type="match status" value="1"/>
</dbReference>
<dbReference type="NCBIfam" id="TIGR03724">
    <property type="entry name" value="arch_bud32"/>
    <property type="match status" value="1"/>
</dbReference>
<dbReference type="AlphaFoldDB" id="A0A6P4ZTQ7"/>
<comment type="catalytic activity">
    <reaction evidence="13">
        <text>L-threonyl-[protein] + ATP = O-phospho-L-threonyl-[protein] + ADP + H(+)</text>
        <dbReference type="Rhea" id="RHEA:46608"/>
        <dbReference type="Rhea" id="RHEA-COMP:11060"/>
        <dbReference type="Rhea" id="RHEA-COMP:11605"/>
        <dbReference type="ChEBI" id="CHEBI:15378"/>
        <dbReference type="ChEBI" id="CHEBI:30013"/>
        <dbReference type="ChEBI" id="CHEBI:30616"/>
        <dbReference type="ChEBI" id="CHEBI:61977"/>
        <dbReference type="ChEBI" id="CHEBI:456216"/>
        <dbReference type="EC" id="2.7.11.1"/>
    </reaction>
</comment>
<sequence length="285" mass="31093">MEKSVQPSERGAGDSSSASASASSSKAVEIPTVAQVIETQAKSASASGGSSVSGPPGSLPHPGFTLFKQGAEARLYRGTFLGKPTVLKERFSKKYRHPRLDEKLTTKRTQGEARTVARARKAGIPTPCIYFVNYQSNCIYMEDMQSATTSRDYIVAVQSIHAGDSFGALQPIMDKIGKTLATMHDGDIIHGDLTTSNIMLKQDATMPEPQVILIDFGLSSVSQLPEDKGVDLYVLEKAFLSTHPNTETLFRVILKSYTKHSRKAKDVIKKLDEVRLRGRKRTMVG</sequence>
<evidence type="ECO:0000256" key="16">
    <source>
        <dbReference type="ARBA" id="ARBA00062157"/>
    </source>
</evidence>
<keyword evidence="11" id="KW-0067">ATP-binding</keyword>
<comment type="similarity">
    <text evidence="2">Belongs to the protein kinase superfamily. BUD32 family.</text>
</comment>
<dbReference type="FunFam" id="1.10.510.10:FF:000323">
    <property type="entry name" value="TP53-regulating kinase, putative"/>
    <property type="match status" value="1"/>
</dbReference>
<accession>A0A6P4ZTQ7</accession>
<comment type="subunit">
    <text evidence="16">Component of the EKC/KEOPS complex composed of at least GON7, TP53RK, TPRKB, OSGEP and LAGE3; the whole complex dimerizes.</text>
</comment>
<evidence type="ECO:0000256" key="11">
    <source>
        <dbReference type="ARBA" id="ARBA00022840"/>
    </source>
</evidence>
<dbReference type="GO" id="GO:0004674">
    <property type="term" value="F:protein serine/threonine kinase activity"/>
    <property type="evidence" value="ECO:0007669"/>
    <property type="project" value="UniProtKB-KW"/>
</dbReference>
<dbReference type="SUPFAM" id="SSF56112">
    <property type="entry name" value="Protein kinase-like (PK-like)"/>
    <property type="match status" value="1"/>
</dbReference>
<keyword evidence="8" id="KW-0547">Nucleotide-binding</keyword>
<evidence type="ECO:0000256" key="5">
    <source>
        <dbReference type="ARBA" id="ARBA00022553"/>
    </source>
</evidence>
<evidence type="ECO:0000256" key="15">
    <source>
        <dbReference type="ARBA" id="ARBA00056624"/>
    </source>
</evidence>
<keyword evidence="22" id="KW-1185">Reference proteome</keyword>
<evidence type="ECO:0000313" key="23">
    <source>
        <dbReference type="RefSeq" id="XP_019640248.1"/>
    </source>
</evidence>
<dbReference type="InterPro" id="IPR000719">
    <property type="entry name" value="Prot_kinase_dom"/>
</dbReference>
<dbReference type="SMART" id="SM00220">
    <property type="entry name" value="S_TKc"/>
    <property type="match status" value="1"/>
</dbReference>
<evidence type="ECO:0000256" key="6">
    <source>
        <dbReference type="ARBA" id="ARBA00022679"/>
    </source>
</evidence>
<evidence type="ECO:0000256" key="3">
    <source>
        <dbReference type="ARBA" id="ARBA00012513"/>
    </source>
</evidence>
<keyword evidence="4" id="KW-0723">Serine/threonine-protein kinase</keyword>
<evidence type="ECO:0000256" key="14">
    <source>
        <dbReference type="ARBA" id="ARBA00048679"/>
    </source>
</evidence>
<dbReference type="EC" id="2.7.11.1" evidence="3"/>
<dbReference type="GO" id="GO:0005524">
    <property type="term" value="F:ATP binding"/>
    <property type="evidence" value="ECO:0007669"/>
    <property type="project" value="UniProtKB-KW"/>
</dbReference>
<dbReference type="PROSITE" id="PS00109">
    <property type="entry name" value="PROTEIN_KINASE_TYR"/>
    <property type="match status" value="1"/>
</dbReference>
<dbReference type="GO" id="GO:0070525">
    <property type="term" value="P:tRNA threonylcarbamoyladenosine metabolic process"/>
    <property type="evidence" value="ECO:0007669"/>
    <property type="project" value="TreeGrafter"/>
</dbReference>
<dbReference type="Gene3D" id="1.10.510.10">
    <property type="entry name" value="Transferase(Phosphotransferase) domain 1"/>
    <property type="match status" value="1"/>
</dbReference>
<feature type="compositionally biased region" description="Low complexity" evidence="20">
    <location>
        <begin position="43"/>
        <end position="63"/>
    </location>
</feature>
<evidence type="ECO:0000256" key="7">
    <source>
        <dbReference type="ARBA" id="ARBA00022694"/>
    </source>
</evidence>
<evidence type="ECO:0000256" key="1">
    <source>
        <dbReference type="ARBA" id="ARBA00004123"/>
    </source>
</evidence>
<comment type="catalytic activity">
    <reaction evidence="14">
        <text>L-seryl-[protein] + ATP = O-phospho-L-seryl-[protein] + ADP + H(+)</text>
        <dbReference type="Rhea" id="RHEA:17989"/>
        <dbReference type="Rhea" id="RHEA-COMP:9863"/>
        <dbReference type="Rhea" id="RHEA-COMP:11604"/>
        <dbReference type="ChEBI" id="CHEBI:15378"/>
        <dbReference type="ChEBI" id="CHEBI:29999"/>
        <dbReference type="ChEBI" id="CHEBI:30616"/>
        <dbReference type="ChEBI" id="CHEBI:83421"/>
        <dbReference type="ChEBI" id="CHEBI:456216"/>
        <dbReference type="EC" id="2.7.11.1"/>
    </reaction>
</comment>
<dbReference type="Proteomes" id="UP000515135">
    <property type="component" value="Unplaced"/>
</dbReference>
<dbReference type="GO" id="GO:0008033">
    <property type="term" value="P:tRNA processing"/>
    <property type="evidence" value="ECO:0007669"/>
    <property type="project" value="UniProtKB-KW"/>
</dbReference>
<comment type="subcellular location">
    <subcellularLocation>
        <location evidence="1">Nucleus</location>
    </subcellularLocation>
</comment>
<dbReference type="GeneID" id="109482037"/>
<gene>
    <name evidence="23" type="primary">LOC109482037</name>
</gene>
<dbReference type="GO" id="GO:0000408">
    <property type="term" value="C:EKC/KEOPS complex"/>
    <property type="evidence" value="ECO:0007669"/>
    <property type="project" value="TreeGrafter"/>
</dbReference>
<evidence type="ECO:0000256" key="13">
    <source>
        <dbReference type="ARBA" id="ARBA00047899"/>
    </source>
</evidence>